<protein>
    <submittedName>
        <fullName evidence="1">Toxic anion resistance protein</fullName>
    </submittedName>
</protein>
<organism evidence="1 2">
    <name type="scientific">Roseomonas acroporae</name>
    <dbReference type="NCBI Taxonomy" id="2937791"/>
    <lineage>
        <taxon>Bacteria</taxon>
        <taxon>Pseudomonadati</taxon>
        <taxon>Pseudomonadota</taxon>
        <taxon>Alphaproteobacteria</taxon>
        <taxon>Acetobacterales</taxon>
        <taxon>Roseomonadaceae</taxon>
        <taxon>Roseomonas</taxon>
    </lineage>
</organism>
<dbReference type="EMBL" id="JALPRX010000008">
    <property type="protein sequence ID" value="MCK8783259.1"/>
    <property type="molecule type" value="Genomic_DNA"/>
</dbReference>
<dbReference type="AlphaFoldDB" id="A0A9X1Y328"/>
<comment type="caution">
    <text evidence="1">The sequence shown here is derived from an EMBL/GenBank/DDBJ whole genome shotgun (WGS) entry which is preliminary data.</text>
</comment>
<proteinExistence type="predicted"/>
<reference evidence="1" key="1">
    <citation type="submission" date="2022-04" db="EMBL/GenBank/DDBJ databases">
        <title>Roseomonas acroporae sp. nov., isolated from coral Acropora digitifera.</title>
        <authorList>
            <person name="Sun H."/>
        </authorList>
    </citation>
    <scope>NUCLEOTIDE SEQUENCE</scope>
    <source>
        <strain evidence="1">NAR14</strain>
    </source>
</reference>
<accession>A0A9X1Y328</accession>
<evidence type="ECO:0000313" key="2">
    <source>
        <dbReference type="Proteomes" id="UP001139516"/>
    </source>
</evidence>
<sequence length="282" mass="29363">MTDAMLAPHGPLDREAARAVRRLVRDVDLSDTRRAMGYGVAAQAALAAISDRLLALARAGRAELTDHLLRIRGTVQGIGADEILGTAAPGLLGMILRGGASPRARLDSALAEVEAESAAIRAALPAADDRIAALDALRGEAEAARRAVQAHVVAGEVALAHCRAVLVPAAERRVAADAAAEPALQALLYNMGVLERRLEALRTSRAGAATDAPQIAAMKDGQLRLIEAARGTVLDLVGLWKRQCGAALMLLQSRRTARLDEAAAALLDSRDRLVAAIDASAG</sequence>
<dbReference type="InterPro" id="IPR008863">
    <property type="entry name" value="Toxic_anion-R_TelA"/>
</dbReference>
<dbReference type="Proteomes" id="UP001139516">
    <property type="component" value="Unassembled WGS sequence"/>
</dbReference>
<keyword evidence="2" id="KW-1185">Reference proteome</keyword>
<evidence type="ECO:0000313" key="1">
    <source>
        <dbReference type="EMBL" id="MCK8783259.1"/>
    </source>
</evidence>
<name>A0A9X1Y328_9PROT</name>
<gene>
    <name evidence="1" type="ORF">M0638_02545</name>
</gene>
<dbReference type="RefSeq" id="WP_248665385.1">
    <property type="nucleotide sequence ID" value="NZ_JALPRX010000008.1"/>
</dbReference>
<dbReference type="Pfam" id="PF05816">
    <property type="entry name" value="TelA"/>
    <property type="match status" value="1"/>
</dbReference>